<keyword evidence="5" id="KW-1185">Reference proteome</keyword>
<dbReference type="EMBL" id="JAFCNB010000001">
    <property type="protein sequence ID" value="MBP2702560.1"/>
    <property type="molecule type" value="Genomic_DNA"/>
</dbReference>
<accession>A0A940WBR9</accession>
<dbReference type="RefSeq" id="WP_210153842.1">
    <property type="nucleotide sequence ID" value="NZ_JAFCNB010000001.1"/>
</dbReference>
<dbReference type="NCBIfam" id="NF047864">
    <property type="entry name" value="CBU_0592_membra"/>
    <property type="match status" value="1"/>
</dbReference>
<protein>
    <recommendedName>
        <fullName evidence="3">CBU-0592-like domain-containing protein</fullName>
    </recommendedName>
</protein>
<organism evidence="4 5">
    <name type="scientific">Microbispora oryzae</name>
    <dbReference type="NCBI Taxonomy" id="2806554"/>
    <lineage>
        <taxon>Bacteria</taxon>
        <taxon>Bacillati</taxon>
        <taxon>Actinomycetota</taxon>
        <taxon>Actinomycetes</taxon>
        <taxon>Streptosporangiales</taxon>
        <taxon>Streptosporangiaceae</taxon>
        <taxon>Microbispora</taxon>
    </lineage>
</organism>
<dbReference type="Proteomes" id="UP000674234">
    <property type="component" value="Unassembled WGS sequence"/>
</dbReference>
<feature type="compositionally biased region" description="Basic and acidic residues" evidence="1">
    <location>
        <begin position="112"/>
        <end position="126"/>
    </location>
</feature>
<keyword evidence="2" id="KW-0812">Transmembrane</keyword>
<reference evidence="4" key="1">
    <citation type="submission" date="2021-02" db="EMBL/GenBank/DDBJ databases">
        <title>Draft genome sequence of Microbispora sp. RL4-1S isolated from rice leaves in Thailand.</title>
        <authorList>
            <person name="Muangham S."/>
            <person name="Duangmal K."/>
        </authorList>
    </citation>
    <scope>NUCLEOTIDE SEQUENCE</scope>
    <source>
        <strain evidence="4">RL4-1S</strain>
    </source>
</reference>
<dbReference type="InterPro" id="IPR058058">
    <property type="entry name" value="CBU_0592-like"/>
</dbReference>
<evidence type="ECO:0000256" key="1">
    <source>
        <dbReference type="SAM" id="MobiDB-lite"/>
    </source>
</evidence>
<name>A0A940WBR9_9ACTN</name>
<keyword evidence="2" id="KW-1133">Transmembrane helix</keyword>
<proteinExistence type="predicted"/>
<dbReference type="AlphaFoldDB" id="A0A940WBR9"/>
<evidence type="ECO:0000313" key="4">
    <source>
        <dbReference type="EMBL" id="MBP2702560.1"/>
    </source>
</evidence>
<comment type="caution">
    <text evidence="4">The sequence shown here is derived from an EMBL/GenBank/DDBJ whole genome shotgun (WGS) entry which is preliminary data.</text>
</comment>
<feature type="compositionally biased region" description="Low complexity" evidence="1">
    <location>
        <begin position="84"/>
        <end position="97"/>
    </location>
</feature>
<keyword evidence="2" id="KW-0472">Membrane</keyword>
<feature type="domain" description="CBU-0592-like" evidence="3">
    <location>
        <begin position="6"/>
        <end position="80"/>
    </location>
</feature>
<evidence type="ECO:0000313" key="5">
    <source>
        <dbReference type="Proteomes" id="UP000674234"/>
    </source>
</evidence>
<sequence>MSTLITIVGTVGAVVMLYGYAMVSAGRMSGDGTAFQVLNLAGAVTLMVNSGYHSAWPSAVLNMVWSGIGVFTLGRLVSRRAAARRAAAGPGPADGAAQETAQDTPGDTPGDTVRDTPGDTAREYGREPAPVG</sequence>
<feature type="transmembrane region" description="Helical" evidence="2">
    <location>
        <begin position="59"/>
        <end position="77"/>
    </location>
</feature>
<evidence type="ECO:0000259" key="3">
    <source>
        <dbReference type="Pfam" id="PF26604"/>
    </source>
</evidence>
<feature type="region of interest" description="Disordered" evidence="1">
    <location>
        <begin position="84"/>
        <end position="132"/>
    </location>
</feature>
<evidence type="ECO:0000256" key="2">
    <source>
        <dbReference type="SAM" id="Phobius"/>
    </source>
</evidence>
<gene>
    <name evidence="4" type="ORF">JOL79_01935</name>
</gene>
<dbReference type="Pfam" id="PF26604">
    <property type="entry name" value="CBU_0592"/>
    <property type="match status" value="1"/>
</dbReference>
<feature type="transmembrane region" description="Helical" evidence="2">
    <location>
        <begin position="6"/>
        <end position="23"/>
    </location>
</feature>